<protein>
    <submittedName>
        <fullName evidence="1">ATP-binding protein</fullName>
    </submittedName>
</protein>
<evidence type="ECO:0000313" key="2">
    <source>
        <dbReference type="Proteomes" id="UP000886750"/>
    </source>
</evidence>
<name>A0A9D1ZWZ5_9FIRM</name>
<dbReference type="EMBL" id="DXCQ01000038">
    <property type="protein sequence ID" value="HIY96988.1"/>
    <property type="molecule type" value="Genomic_DNA"/>
</dbReference>
<accession>A0A9D1ZWZ5</accession>
<evidence type="ECO:0000313" key="1">
    <source>
        <dbReference type="EMBL" id="HIY96988.1"/>
    </source>
</evidence>
<dbReference type="PANTHER" id="PTHR37807">
    <property type="entry name" value="OS07G0160300 PROTEIN"/>
    <property type="match status" value="1"/>
</dbReference>
<dbReference type="InterPro" id="IPR017101">
    <property type="entry name" value="P-loop_ATP/GTP-bd_All4644_prd"/>
</dbReference>
<dbReference type="GO" id="GO:0005524">
    <property type="term" value="F:ATP binding"/>
    <property type="evidence" value="ECO:0007669"/>
    <property type="project" value="UniProtKB-KW"/>
</dbReference>
<gene>
    <name evidence="1" type="ORF">H9729_04805</name>
</gene>
<dbReference type="Gene3D" id="3.40.50.300">
    <property type="entry name" value="P-loop containing nucleotide triphosphate hydrolases"/>
    <property type="match status" value="1"/>
</dbReference>
<keyword evidence="1" id="KW-0547">Nucleotide-binding</keyword>
<sequence>MATLHMMVGLPGSGKTTEAKKLEQQYNALRLTPDEWQHFLFGHDINDSEHDKRHTKIEELMWEVAVKVLKAGCDVILDFGFWTKSERDEFRQKARSFGADSKIHYMDTPNDVIRKRLEARNQSAGENAVFYVGRKEFDEWSNLFEIPAKEELE</sequence>
<keyword evidence="1" id="KW-0067">ATP-binding</keyword>
<dbReference type="AlphaFoldDB" id="A0A9D1ZWZ5"/>
<proteinExistence type="predicted"/>
<dbReference type="SUPFAM" id="SSF52540">
    <property type="entry name" value="P-loop containing nucleoside triphosphate hydrolases"/>
    <property type="match status" value="1"/>
</dbReference>
<organism evidence="1 2">
    <name type="scientific">Candidatus Borkfalkia excrementigallinarum</name>
    <dbReference type="NCBI Taxonomy" id="2838506"/>
    <lineage>
        <taxon>Bacteria</taxon>
        <taxon>Bacillati</taxon>
        <taxon>Bacillota</taxon>
        <taxon>Clostridia</taxon>
        <taxon>Christensenellales</taxon>
        <taxon>Christensenellaceae</taxon>
        <taxon>Candidatus Borkfalkia</taxon>
    </lineage>
</organism>
<reference evidence="1" key="1">
    <citation type="journal article" date="2021" name="PeerJ">
        <title>Extensive microbial diversity within the chicken gut microbiome revealed by metagenomics and culture.</title>
        <authorList>
            <person name="Gilroy R."/>
            <person name="Ravi A."/>
            <person name="Getino M."/>
            <person name="Pursley I."/>
            <person name="Horton D.L."/>
            <person name="Alikhan N.F."/>
            <person name="Baker D."/>
            <person name="Gharbi K."/>
            <person name="Hall N."/>
            <person name="Watson M."/>
            <person name="Adriaenssens E.M."/>
            <person name="Foster-Nyarko E."/>
            <person name="Jarju S."/>
            <person name="Secka A."/>
            <person name="Antonio M."/>
            <person name="Oren A."/>
            <person name="Chaudhuri R.R."/>
            <person name="La Ragione R."/>
            <person name="Hildebrand F."/>
            <person name="Pallen M.J."/>
        </authorList>
    </citation>
    <scope>NUCLEOTIDE SEQUENCE</scope>
    <source>
        <strain evidence="1">1345</strain>
    </source>
</reference>
<dbReference type="InterPro" id="IPR027417">
    <property type="entry name" value="P-loop_NTPase"/>
</dbReference>
<reference evidence="1" key="2">
    <citation type="submission" date="2021-04" db="EMBL/GenBank/DDBJ databases">
        <authorList>
            <person name="Gilroy R."/>
        </authorList>
    </citation>
    <scope>NUCLEOTIDE SEQUENCE</scope>
    <source>
        <strain evidence="1">1345</strain>
    </source>
</reference>
<comment type="caution">
    <text evidence="1">The sequence shown here is derived from an EMBL/GenBank/DDBJ whole genome shotgun (WGS) entry which is preliminary data.</text>
</comment>
<dbReference type="PANTHER" id="PTHR37807:SF3">
    <property type="entry name" value="OS07G0160300 PROTEIN"/>
    <property type="match status" value="1"/>
</dbReference>
<dbReference type="Pfam" id="PF13671">
    <property type="entry name" value="AAA_33"/>
    <property type="match status" value="1"/>
</dbReference>
<dbReference type="PIRSF" id="PIRSF037081">
    <property type="entry name" value="P-loop_All4644_prd"/>
    <property type="match status" value="1"/>
</dbReference>
<dbReference type="Proteomes" id="UP000886750">
    <property type="component" value="Unassembled WGS sequence"/>
</dbReference>